<keyword evidence="4" id="KW-0813">Transport</keyword>
<dbReference type="InterPro" id="IPR001841">
    <property type="entry name" value="Znf_RING"/>
</dbReference>
<evidence type="ECO:0000256" key="12">
    <source>
        <dbReference type="ARBA" id="ARBA00023136"/>
    </source>
</evidence>
<evidence type="ECO:0000256" key="4">
    <source>
        <dbReference type="ARBA" id="ARBA00022448"/>
    </source>
</evidence>
<reference evidence="20" key="1">
    <citation type="journal article" date="2022" name="Plant J.">
        <title>Strategies of tolerance reflected in two North American maple genomes.</title>
        <authorList>
            <person name="McEvoy S.L."/>
            <person name="Sezen U.U."/>
            <person name="Trouern-Trend A."/>
            <person name="McMahon S.M."/>
            <person name="Schaberg P.G."/>
            <person name="Yang J."/>
            <person name="Wegrzyn J.L."/>
            <person name="Swenson N.G."/>
        </authorList>
    </citation>
    <scope>NUCLEOTIDE SEQUENCE</scope>
    <source>
        <strain evidence="20">91603</strain>
    </source>
</reference>
<keyword evidence="14" id="KW-0676">Redox-active center</keyword>
<dbReference type="EC" id="2.3.2.27" evidence="16"/>
<feature type="compositionally biased region" description="Polar residues" evidence="17">
    <location>
        <begin position="364"/>
        <end position="379"/>
    </location>
</feature>
<protein>
    <recommendedName>
        <fullName evidence="16">E3 ubiquitin-protein ligase RMA</fullName>
        <ecNumber evidence="16">2.3.2.27</ecNumber>
    </recommendedName>
    <alternativeName>
        <fullName evidence="16">Protein RING membrane-anchor</fullName>
    </alternativeName>
    <alternativeName>
        <fullName evidence="16">RING-type E3 ubiquitin transferase RMA</fullName>
    </alternativeName>
</protein>
<dbReference type="PROSITE" id="PS00518">
    <property type="entry name" value="ZF_RING_1"/>
    <property type="match status" value="1"/>
</dbReference>
<proteinExistence type="predicted"/>
<dbReference type="FunFam" id="3.40.30.10:FF:000001">
    <property type="entry name" value="Thioredoxin"/>
    <property type="match status" value="1"/>
</dbReference>
<comment type="caution">
    <text evidence="20">The sequence shown here is derived from an EMBL/GenBank/DDBJ whole genome shotgun (WGS) entry which is preliminary data.</text>
</comment>
<evidence type="ECO:0000256" key="6">
    <source>
        <dbReference type="ARBA" id="ARBA00022723"/>
    </source>
</evidence>
<evidence type="ECO:0000256" key="3">
    <source>
        <dbReference type="ARBA" id="ARBA00004906"/>
    </source>
</evidence>
<gene>
    <name evidence="20" type="ORF">LWI28_017812</name>
</gene>
<dbReference type="InterPro" id="IPR045103">
    <property type="entry name" value="RNF5/RNF185-like"/>
</dbReference>
<evidence type="ECO:0000256" key="1">
    <source>
        <dbReference type="ARBA" id="ARBA00000900"/>
    </source>
</evidence>
<comment type="catalytic activity">
    <reaction evidence="1 16">
        <text>S-ubiquitinyl-[E2 ubiquitin-conjugating enzyme]-L-cysteine + [acceptor protein]-L-lysine = [E2 ubiquitin-conjugating enzyme]-L-cysteine + N(6)-ubiquitinyl-[acceptor protein]-L-lysine.</text>
        <dbReference type="EC" id="2.3.2.27"/>
    </reaction>
</comment>
<dbReference type="FunFam" id="3.30.40.10:FF:000778">
    <property type="entry name" value="E3 ubiquitin-protein ligase RMA1H1 isoform A"/>
    <property type="match status" value="1"/>
</dbReference>
<dbReference type="Proteomes" id="UP001064489">
    <property type="component" value="Chromosome 5"/>
</dbReference>
<evidence type="ECO:0000256" key="2">
    <source>
        <dbReference type="ARBA" id="ARBA00004308"/>
    </source>
</evidence>
<dbReference type="PANTHER" id="PTHR12313">
    <property type="entry name" value="E3 UBIQUITIN-PROTEIN LIGASE RNF5-RELATED"/>
    <property type="match status" value="1"/>
</dbReference>
<dbReference type="SUPFAM" id="SSF52833">
    <property type="entry name" value="Thioredoxin-like"/>
    <property type="match status" value="1"/>
</dbReference>
<keyword evidence="8 16" id="KW-0833">Ubl conjugation pathway</keyword>
<evidence type="ECO:0000256" key="5">
    <source>
        <dbReference type="ARBA" id="ARBA00022679"/>
    </source>
</evidence>
<evidence type="ECO:0000256" key="15">
    <source>
        <dbReference type="PROSITE-ProRule" id="PRU00175"/>
    </source>
</evidence>
<dbReference type="SMART" id="SM00184">
    <property type="entry name" value="RING"/>
    <property type="match status" value="1"/>
</dbReference>
<evidence type="ECO:0000256" key="13">
    <source>
        <dbReference type="ARBA" id="ARBA00023157"/>
    </source>
</evidence>
<keyword evidence="16" id="KW-0256">Endoplasmic reticulum</keyword>
<evidence type="ECO:0000256" key="7">
    <source>
        <dbReference type="ARBA" id="ARBA00022771"/>
    </source>
</evidence>
<evidence type="ECO:0000313" key="21">
    <source>
        <dbReference type="Proteomes" id="UP001064489"/>
    </source>
</evidence>
<dbReference type="GO" id="GO:0015035">
    <property type="term" value="F:protein-disulfide reductase activity"/>
    <property type="evidence" value="ECO:0007669"/>
    <property type="project" value="InterPro"/>
</dbReference>
<keyword evidence="11" id="KW-0249">Electron transport</keyword>
<dbReference type="InterPro" id="IPR017907">
    <property type="entry name" value="Znf_RING_CS"/>
</dbReference>
<dbReference type="Gene3D" id="3.40.30.10">
    <property type="entry name" value="Glutaredoxin"/>
    <property type="match status" value="1"/>
</dbReference>
<comment type="pathway">
    <text evidence="3 16">Protein modification; protein ubiquitination.</text>
</comment>
<keyword evidence="7 15" id="KW-0863">Zinc-finger</keyword>
<evidence type="ECO:0000259" key="18">
    <source>
        <dbReference type="PROSITE" id="PS50089"/>
    </source>
</evidence>
<reference evidence="20" key="2">
    <citation type="submission" date="2023-02" db="EMBL/GenBank/DDBJ databases">
        <authorList>
            <person name="Swenson N.G."/>
            <person name="Wegrzyn J.L."/>
            <person name="Mcevoy S.L."/>
        </authorList>
    </citation>
    <scope>NUCLEOTIDE SEQUENCE</scope>
    <source>
        <strain evidence="20">91603</strain>
        <tissue evidence="20">Leaf</tissue>
    </source>
</reference>
<dbReference type="GO" id="GO:0005789">
    <property type="term" value="C:endoplasmic reticulum membrane"/>
    <property type="evidence" value="ECO:0007669"/>
    <property type="project" value="UniProtKB-SubCell"/>
</dbReference>
<feature type="domain" description="Thioredoxin" evidence="19">
    <location>
        <begin position="70"/>
        <end position="187"/>
    </location>
</feature>
<dbReference type="SUPFAM" id="SSF57850">
    <property type="entry name" value="RING/U-box"/>
    <property type="match status" value="1"/>
</dbReference>
<feature type="domain" description="RING-type" evidence="18">
    <location>
        <begin position="268"/>
        <end position="317"/>
    </location>
</feature>
<dbReference type="GO" id="GO:0006511">
    <property type="term" value="P:ubiquitin-dependent protein catabolic process"/>
    <property type="evidence" value="ECO:0007669"/>
    <property type="project" value="UniProtKB-UniRule"/>
</dbReference>
<name>A0AAD5J0E8_ACENE</name>
<dbReference type="CDD" id="cd02947">
    <property type="entry name" value="TRX_family"/>
    <property type="match status" value="1"/>
</dbReference>
<dbReference type="InterPro" id="IPR018957">
    <property type="entry name" value="Znf_C3HC4_RING-type"/>
</dbReference>
<dbReference type="GO" id="GO:0061630">
    <property type="term" value="F:ubiquitin protein ligase activity"/>
    <property type="evidence" value="ECO:0007669"/>
    <property type="project" value="UniProtKB-UniRule"/>
</dbReference>
<dbReference type="InterPro" id="IPR017937">
    <property type="entry name" value="Thioredoxin_CS"/>
</dbReference>
<accession>A0AAD5J0E8</accession>
<dbReference type="PROSITE" id="PS00194">
    <property type="entry name" value="THIOREDOXIN_1"/>
    <property type="match status" value="1"/>
</dbReference>
<evidence type="ECO:0000256" key="16">
    <source>
        <dbReference type="RuleBase" id="RU369090"/>
    </source>
</evidence>
<dbReference type="Pfam" id="PF00097">
    <property type="entry name" value="zf-C3HC4"/>
    <property type="match status" value="1"/>
</dbReference>
<comment type="subcellular location">
    <subcellularLocation>
        <location evidence="2">Endomembrane system</location>
    </subcellularLocation>
    <subcellularLocation>
        <location evidence="16">Endoplasmic reticulum membrane</location>
        <topology evidence="16">Single-pass type IV membrane protein</topology>
    </subcellularLocation>
</comment>
<dbReference type="InterPro" id="IPR013766">
    <property type="entry name" value="Thioredoxin_domain"/>
</dbReference>
<dbReference type="PROSITE" id="PS50089">
    <property type="entry name" value="ZF_RING_2"/>
    <property type="match status" value="1"/>
</dbReference>
<dbReference type="EMBL" id="JAJSOW010000102">
    <property type="protein sequence ID" value="KAI9177659.1"/>
    <property type="molecule type" value="Genomic_DNA"/>
</dbReference>
<evidence type="ECO:0000256" key="17">
    <source>
        <dbReference type="SAM" id="MobiDB-lite"/>
    </source>
</evidence>
<keyword evidence="5 16" id="KW-0808">Transferase</keyword>
<keyword evidence="6 16" id="KW-0479">Metal-binding</keyword>
<keyword evidence="10" id="KW-0809">Transit peptide</keyword>
<keyword evidence="13" id="KW-1015">Disulfide bond</keyword>
<evidence type="ECO:0000256" key="10">
    <source>
        <dbReference type="ARBA" id="ARBA00022946"/>
    </source>
</evidence>
<dbReference type="Pfam" id="PF00085">
    <property type="entry name" value="Thioredoxin"/>
    <property type="match status" value="1"/>
</dbReference>
<dbReference type="InterPro" id="IPR036249">
    <property type="entry name" value="Thioredoxin-like_sf"/>
</dbReference>
<dbReference type="PRINTS" id="PR00421">
    <property type="entry name" value="THIOREDOXIN"/>
</dbReference>
<dbReference type="GO" id="GO:0008270">
    <property type="term" value="F:zinc ion binding"/>
    <property type="evidence" value="ECO:0007669"/>
    <property type="project" value="UniProtKB-KW"/>
</dbReference>
<dbReference type="InterPro" id="IPR013083">
    <property type="entry name" value="Znf_RING/FYVE/PHD"/>
</dbReference>
<evidence type="ECO:0000313" key="20">
    <source>
        <dbReference type="EMBL" id="KAI9177659.1"/>
    </source>
</evidence>
<evidence type="ECO:0000259" key="19">
    <source>
        <dbReference type="PROSITE" id="PS51352"/>
    </source>
</evidence>
<feature type="region of interest" description="Disordered" evidence="17">
    <location>
        <begin position="360"/>
        <end position="386"/>
    </location>
</feature>
<keyword evidence="21" id="KW-1185">Reference proteome</keyword>
<sequence>MTTIPDPMTMSCSSLRPAMGSSSPKFSSFSVRGVNSFPGFKGLKVQLPLKSSSAASLSWKIARVSRQNKTSIVCEAQEAALDIPTVNDTTWKSLVMEADGPVLVEFWAPWCGPCRMIHPVIGELAQQYSGKLKFFKLNTDESPSIATQYGIRSIPTIMVFVNGEKKDAVIGAVPKTTLTASIEKFLSEQFTGAELCQTQAFNCFVFSGIKRWKGSSSGTYKMEMEQYFEDPVAQNDFGRDDKSPVKRWKSATNAVAESDDSPPGGFDCNICLDCVQEPVVTLCGHLYCWPCIYKWLNIQSSSIEDEDQKQQQCPVCKAEVSPDTLVPLYGRGKTMKPSNGKAPHLGIVIPRRPLGPVCGVDSPRSPSYTMSPRLSPQSQHRNHPQPHHLYYSQPGSYLASPMSSPGGTTTNTFDPMIGMFGEMVYSRLFGNSITNTYAYPNTYNLAASTSPRIRRHVMQADKSLNRICFFLLCCIILCLLLF</sequence>
<comment type="domain">
    <text evidence="16">The RING-type zinc finger domain is responsible for E3 ligase activity.</text>
</comment>
<organism evidence="20 21">
    <name type="scientific">Acer negundo</name>
    <name type="common">Box elder</name>
    <dbReference type="NCBI Taxonomy" id="4023"/>
    <lineage>
        <taxon>Eukaryota</taxon>
        <taxon>Viridiplantae</taxon>
        <taxon>Streptophyta</taxon>
        <taxon>Embryophyta</taxon>
        <taxon>Tracheophyta</taxon>
        <taxon>Spermatophyta</taxon>
        <taxon>Magnoliopsida</taxon>
        <taxon>eudicotyledons</taxon>
        <taxon>Gunneridae</taxon>
        <taxon>Pentapetalae</taxon>
        <taxon>rosids</taxon>
        <taxon>malvids</taxon>
        <taxon>Sapindales</taxon>
        <taxon>Sapindaceae</taxon>
        <taxon>Hippocastanoideae</taxon>
        <taxon>Acereae</taxon>
        <taxon>Acer</taxon>
    </lineage>
</organism>
<dbReference type="Gene3D" id="3.30.40.10">
    <property type="entry name" value="Zinc/RING finger domain, C3HC4 (zinc finger)"/>
    <property type="match status" value="1"/>
</dbReference>
<dbReference type="CDD" id="cd16745">
    <property type="entry name" value="RING-HC_AtRMA-like"/>
    <property type="match status" value="1"/>
</dbReference>
<dbReference type="NCBIfam" id="TIGR01068">
    <property type="entry name" value="thioredoxin"/>
    <property type="match status" value="1"/>
</dbReference>
<dbReference type="InterPro" id="IPR005746">
    <property type="entry name" value="Thioredoxin"/>
</dbReference>
<evidence type="ECO:0000256" key="11">
    <source>
        <dbReference type="ARBA" id="ARBA00022982"/>
    </source>
</evidence>
<dbReference type="PROSITE" id="PS51352">
    <property type="entry name" value="THIOREDOXIN_2"/>
    <property type="match status" value="1"/>
</dbReference>
<evidence type="ECO:0000256" key="14">
    <source>
        <dbReference type="ARBA" id="ARBA00023284"/>
    </source>
</evidence>
<evidence type="ECO:0000256" key="8">
    <source>
        <dbReference type="ARBA" id="ARBA00022786"/>
    </source>
</evidence>
<comment type="function">
    <text evidence="16">E3 ubiquitin-protein ligase.</text>
</comment>
<keyword evidence="9 16" id="KW-0862">Zinc</keyword>
<keyword evidence="12" id="KW-0472">Membrane</keyword>
<evidence type="ECO:0000256" key="9">
    <source>
        <dbReference type="ARBA" id="ARBA00022833"/>
    </source>
</evidence>
<dbReference type="AlphaFoldDB" id="A0AAD5J0E8"/>